<dbReference type="PANTHER" id="PTHR43317:SF1">
    <property type="entry name" value="THERMOSPERMINE SYNTHASE ACAULIS5"/>
    <property type="match status" value="1"/>
</dbReference>
<keyword evidence="1" id="KW-0620">Polyamine biosynthesis</keyword>
<dbReference type="PANTHER" id="PTHR43317">
    <property type="entry name" value="THERMOSPERMINE SYNTHASE ACAULIS5"/>
    <property type="match status" value="1"/>
</dbReference>
<dbReference type="GO" id="GO:0006596">
    <property type="term" value="P:polyamine biosynthetic process"/>
    <property type="evidence" value="ECO:0007669"/>
    <property type="project" value="UniProtKB-KW"/>
</dbReference>
<dbReference type="CDD" id="cd02440">
    <property type="entry name" value="AdoMet_MTases"/>
    <property type="match status" value="1"/>
</dbReference>
<sequence>MVHIQLSGGQRAEIHPDGFSDHGHVLEIGGAEQSHVDVQNPDYVFYEYLRRIANAVDALAPVGEPITAAHLGAGALTLVRYIQATRPGSRQVAVDIEPELMGFVTDRLPLPAGTNCQLVVGDAREQLANLPELLGVPGFDAIILDIFTGMDAPAHLANRDFYRELKDALSERGMVAINVGDDAGLPFFQLQATAMLEVFDHVWCLCESSMISGQNEGNLVLVGTARELDEDTRDWLYALGPHPAEVLTTDELRDLLDELAES</sequence>
<dbReference type="SUPFAM" id="SSF53335">
    <property type="entry name" value="S-adenosyl-L-methionine-dependent methyltransferases"/>
    <property type="match status" value="1"/>
</dbReference>
<dbReference type="Gene3D" id="3.40.50.150">
    <property type="entry name" value="Vaccinia Virus protein VP39"/>
    <property type="match status" value="1"/>
</dbReference>
<organism evidence="2 3">
    <name type="scientific">Rothia mucilaginosa</name>
    <dbReference type="NCBI Taxonomy" id="43675"/>
    <lineage>
        <taxon>Bacteria</taxon>
        <taxon>Bacillati</taxon>
        <taxon>Actinomycetota</taxon>
        <taxon>Actinomycetes</taxon>
        <taxon>Micrococcales</taxon>
        <taxon>Micrococcaceae</taxon>
        <taxon>Rothia</taxon>
    </lineage>
</organism>
<reference evidence="2" key="1">
    <citation type="submission" date="2020-04" db="EMBL/GenBank/DDBJ databases">
        <title>Deep metagenomics examines the oral microbiome during advanced dental caries in children, revealing novel taxa and co-occurrences with host molecules.</title>
        <authorList>
            <person name="Baker J.L."/>
            <person name="Morton J.T."/>
            <person name="Dinis M."/>
            <person name="Alvarez R."/>
            <person name="Tran N.C."/>
            <person name="Knight R."/>
            <person name="Edlund A."/>
        </authorList>
    </citation>
    <scope>NUCLEOTIDE SEQUENCE</scope>
    <source>
        <strain evidence="2">JCVI_44_bin.2</strain>
    </source>
</reference>
<protein>
    <submittedName>
        <fullName evidence="2">Fused MFS/spermidine synthase</fullName>
    </submittedName>
</protein>
<dbReference type="Proteomes" id="UP000756427">
    <property type="component" value="Unassembled WGS sequence"/>
</dbReference>
<dbReference type="EMBL" id="JABZXR010000007">
    <property type="protein sequence ID" value="MBF1663429.1"/>
    <property type="molecule type" value="Genomic_DNA"/>
</dbReference>
<dbReference type="InterPro" id="IPR029063">
    <property type="entry name" value="SAM-dependent_MTases_sf"/>
</dbReference>
<dbReference type="NCBIfam" id="NF037959">
    <property type="entry name" value="MFS_SpdSyn"/>
    <property type="match status" value="1"/>
</dbReference>
<proteinExistence type="predicted"/>
<evidence type="ECO:0000313" key="3">
    <source>
        <dbReference type="Proteomes" id="UP000756427"/>
    </source>
</evidence>
<evidence type="ECO:0000256" key="1">
    <source>
        <dbReference type="ARBA" id="ARBA00023115"/>
    </source>
</evidence>
<gene>
    <name evidence="2" type="ORF">HXO64_02615</name>
</gene>
<comment type="caution">
    <text evidence="2">The sequence shown here is derived from an EMBL/GenBank/DDBJ whole genome shotgun (WGS) entry which is preliminary data.</text>
</comment>
<accession>A0A930PXG3</accession>
<name>A0A930PXG3_9MICC</name>
<dbReference type="RefSeq" id="WP_303975305.1">
    <property type="nucleotide sequence ID" value="NZ_JABZXR010000007.1"/>
</dbReference>
<evidence type="ECO:0000313" key="2">
    <source>
        <dbReference type="EMBL" id="MBF1663429.1"/>
    </source>
</evidence>
<dbReference type="AlphaFoldDB" id="A0A930PXG3"/>